<sequence length="301" mass="33830">MTQHFPRAGQFQSRLASGGLFNTSYTLTLADGQRYMLTAGPVNRDLLIPYERHLMPGAVAAYALLQQVHLPCPEVVAQADESSCIRRSYLLTRYIPGKPLNSPDVAPNARDALYRQFGAYMKRMHAITAPCFGRLSDTAAGRGFTEWNTFIQMTMRTALKLLVGHALLDQSDAQQLFARFDEATPLFKNITKPALVHADLWEPNILVSEDDQQLAAVIDADRALFGDPEFDFPSDWLARTSFFSGYGKPLSTDPAAIRRRQFYHLVYLAQDAYVWAVEYADQSEARRCLTELMDISHTLAN</sequence>
<proteinExistence type="predicted"/>
<dbReference type="RefSeq" id="WP_082397878.1">
    <property type="nucleotide sequence ID" value="NZ_AYZJ01000084.1"/>
</dbReference>
<dbReference type="InterPro" id="IPR051678">
    <property type="entry name" value="AGP_Transferase"/>
</dbReference>
<evidence type="ECO:0000259" key="1">
    <source>
        <dbReference type="Pfam" id="PF01636"/>
    </source>
</evidence>
<dbReference type="PANTHER" id="PTHR21310:SF15">
    <property type="entry name" value="AMINOGLYCOSIDE PHOSPHOTRANSFERASE DOMAIN-CONTAINING PROTEIN"/>
    <property type="match status" value="1"/>
</dbReference>
<comment type="caution">
    <text evidence="2">The sequence shown here is derived from an EMBL/GenBank/DDBJ whole genome shotgun (WGS) entry which is preliminary data.</text>
</comment>
<dbReference type="STRING" id="1423730.FC75_GL000510"/>
<dbReference type="Gene3D" id="3.90.1200.10">
    <property type="match status" value="1"/>
</dbReference>
<feature type="domain" description="Aminoglycoside phosphotransferase" evidence="1">
    <location>
        <begin position="17"/>
        <end position="232"/>
    </location>
</feature>
<dbReference type="PATRIC" id="fig|1423730.4.peg.530"/>
<dbReference type="OrthoDB" id="5291879at2"/>
<dbReference type="Proteomes" id="UP000050865">
    <property type="component" value="Unassembled WGS sequence"/>
</dbReference>
<dbReference type="EMBL" id="AYZJ01000084">
    <property type="protein sequence ID" value="KRN18741.1"/>
    <property type="molecule type" value="Genomic_DNA"/>
</dbReference>
<name>A0A0R2EXR3_9LACO</name>
<dbReference type="PANTHER" id="PTHR21310">
    <property type="entry name" value="AMINOGLYCOSIDE PHOSPHOTRANSFERASE-RELATED-RELATED"/>
    <property type="match status" value="1"/>
</dbReference>
<dbReference type="Pfam" id="PF01636">
    <property type="entry name" value="APH"/>
    <property type="match status" value="1"/>
</dbReference>
<gene>
    <name evidence="2" type="ORF">FC75_GL000510</name>
</gene>
<dbReference type="InterPro" id="IPR002575">
    <property type="entry name" value="Aminoglycoside_PTrfase"/>
</dbReference>
<evidence type="ECO:0000313" key="2">
    <source>
        <dbReference type="EMBL" id="KRN18741.1"/>
    </source>
</evidence>
<organism evidence="2 3">
    <name type="scientific">Lacticaseibacillus camelliae DSM 22697 = JCM 13995</name>
    <dbReference type="NCBI Taxonomy" id="1423730"/>
    <lineage>
        <taxon>Bacteria</taxon>
        <taxon>Bacillati</taxon>
        <taxon>Bacillota</taxon>
        <taxon>Bacilli</taxon>
        <taxon>Lactobacillales</taxon>
        <taxon>Lactobacillaceae</taxon>
        <taxon>Lacticaseibacillus</taxon>
    </lineage>
</organism>
<dbReference type="SUPFAM" id="SSF56112">
    <property type="entry name" value="Protein kinase-like (PK-like)"/>
    <property type="match status" value="1"/>
</dbReference>
<protein>
    <recommendedName>
        <fullName evidence="1">Aminoglycoside phosphotransferase domain-containing protein</fullName>
    </recommendedName>
</protein>
<keyword evidence="3" id="KW-1185">Reference proteome</keyword>
<dbReference type="InterPro" id="IPR011009">
    <property type="entry name" value="Kinase-like_dom_sf"/>
</dbReference>
<dbReference type="AlphaFoldDB" id="A0A0R2EXR3"/>
<evidence type="ECO:0000313" key="3">
    <source>
        <dbReference type="Proteomes" id="UP000050865"/>
    </source>
</evidence>
<reference evidence="2 3" key="1">
    <citation type="journal article" date="2015" name="Genome Announc.">
        <title>Expanding the biotechnology potential of lactobacilli through comparative genomics of 213 strains and associated genera.</title>
        <authorList>
            <person name="Sun Z."/>
            <person name="Harris H.M."/>
            <person name="McCann A."/>
            <person name="Guo C."/>
            <person name="Argimon S."/>
            <person name="Zhang W."/>
            <person name="Yang X."/>
            <person name="Jeffery I.B."/>
            <person name="Cooney J.C."/>
            <person name="Kagawa T.F."/>
            <person name="Liu W."/>
            <person name="Song Y."/>
            <person name="Salvetti E."/>
            <person name="Wrobel A."/>
            <person name="Rasinkangas P."/>
            <person name="Parkhill J."/>
            <person name="Rea M.C."/>
            <person name="O'Sullivan O."/>
            <person name="Ritari J."/>
            <person name="Douillard F.P."/>
            <person name="Paul Ross R."/>
            <person name="Yang R."/>
            <person name="Briner A.E."/>
            <person name="Felis G.E."/>
            <person name="de Vos W.M."/>
            <person name="Barrangou R."/>
            <person name="Klaenhammer T.R."/>
            <person name="Caufield P.W."/>
            <person name="Cui Y."/>
            <person name="Zhang H."/>
            <person name="O'Toole P.W."/>
        </authorList>
    </citation>
    <scope>NUCLEOTIDE SEQUENCE [LARGE SCALE GENOMIC DNA]</scope>
    <source>
        <strain evidence="2 3">DSM 22697</strain>
    </source>
</reference>
<accession>A0A0R2EXR3</accession>